<evidence type="ECO:0000256" key="1">
    <source>
        <dbReference type="SAM" id="Coils"/>
    </source>
</evidence>
<accession>A0A1G2HEA3</accession>
<organism evidence="2 3">
    <name type="scientific">Candidatus Spechtbacteria bacterium RIFCSPLOWO2_01_FULL_43_12</name>
    <dbReference type="NCBI Taxonomy" id="1802162"/>
    <lineage>
        <taxon>Bacteria</taxon>
        <taxon>Candidatus Spechtiibacteriota</taxon>
    </lineage>
</organism>
<evidence type="ECO:0000313" key="2">
    <source>
        <dbReference type="EMBL" id="OGZ60813.1"/>
    </source>
</evidence>
<sequence length="101" mass="11604">MRVINKKTYKTRKFLLVAAGMFLVVYAVLAVYNTSLIYAVEEMEKDIVQLKKENTQLRLSQTQSSSLDQILDRSEEMLYTDISEVSYIERPSTSPFAIVSD</sequence>
<dbReference type="Proteomes" id="UP000178835">
    <property type="component" value="Unassembled WGS sequence"/>
</dbReference>
<dbReference type="AlphaFoldDB" id="A0A1G2HEA3"/>
<comment type="caution">
    <text evidence="2">The sequence shown here is derived from an EMBL/GenBank/DDBJ whole genome shotgun (WGS) entry which is preliminary data.</text>
</comment>
<reference evidence="2 3" key="1">
    <citation type="journal article" date="2016" name="Nat. Commun.">
        <title>Thousands of microbial genomes shed light on interconnected biogeochemical processes in an aquifer system.</title>
        <authorList>
            <person name="Anantharaman K."/>
            <person name="Brown C.T."/>
            <person name="Hug L.A."/>
            <person name="Sharon I."/>
            <person name="Castelle C.J."/>
            <person name="Probst A.J."/>
            <person name="Thomas B.C."/>
            <person name="Singh A."/>
            <person name="Wilkins M.J."/>
            <person name="Karaoz U."/>
            <person name="Brodie E.L."/>
            <person name="Williams K.H."/>
            <person name="Hubbard S.S."/>
            <person name="Banfield J.F."/>
        </authorList>
    </citation>
    <scope>NUCLEOTIDE SEQUENCE [LARGE SCALE GENOMIC DNA]</scope>
</reference>
<protein>
    <recommendedName>
        <fullName evidence="4">Cell division protein FtsL</fullName>
    </recommendedName>
</protein>
<keyword evidence="1" id="KW-0175">Coiled coil</keyword>
<dbReference type="EMBL" id="MHOH01000012">
    <property type="protein sequence ID" value="OGZ60813.1"/>
    <property type="molecule type" value="Genomic_DNA"/>
</dbReference>
<gene>
    <name evidence="2" type="ORF">A2919_01380</name>
</gene>
<evidence type="ECO:0000313" key="3">
    <source>
        <dbReference type="Proteomes" id="UP000178835"/>
    </source>
</evidence>
<feature type="coiled-coil region" evidence="1">
    <location>
        <begin position="33"/>
        <end position="60"/>
    </location>
</feature>
<evidence type="ECO:0008006" key="4">
    <source>
        <dbReference type="Google" id="ProtNLM"/>
    </source>
</evidence>
<name>A0A1G2HEA3_9BACT</name>
<proteinExistence type="predicted"/>